<accession>A0A2T4J856</accession>
<proteinExistence type="predicted"/>
<evidence type="ECO:0000313" key="1">
    <source>
        <dbReference type="EMBL" id="PTE14079.1"/>
    </source>
</evidence>
<name>A0A2T4J856_FUSBL</name>
<evidence type="ECO:0008006" key="3">
    <source>
        <dbReference type="Google" id="ProtNLM"/>
    </source>
</evidence>
<protein>
    <recommendedName>
        <fullName evidence="3">DUF2946 domain-containing protein</fullName>
    </recommendedName>
</protein>
<dbReference type="Proteomes" id="UP000241362">
    <property type="component" value="Unassembled WGS sequence"/>
</dbReference>
<dbReference type="Pfam" id="PF11162">
    <property type="entry name" value="DUF2946"/>
    <property type="match status" value="1"/>
</dbReference>
<dbReference type="InterPro" id="IPR021333">
    <property type="entry name" value="DUF2946"/>
</dbReference>
<evidence type="ECO:0000313" key="2">
    <source>
        <dbReference type="Proteomes" id="UP000241362"/>
    </source>
</evidence>
<dbReference type="AlphaFoldDB" id="A0A2T4J856"/>
<gene>
    <name evidence="1" type="ORF">C5F44_10585</name>
</gene>
<keyword evidence="2" id="KW-1185">Reference proteome</keyword>
<comment type="caution">
    <text evidence="1">The sequence shown here is derived from an EMBL/GenBank/DDBJ whole genome shotgun (WGS) entry which is preliminary data.</text>
</comment>
<organism evidence="1 2">
    <name type="scientific">Fuscovulum blasticum DSM 2131</name>
    <dbReference type="NCBI Taxonomy" id="1188250"/>
    <lineage>
        <taxon>Bacteria</taxon>
        <taxon>Pseudomonadati</taxon>
        <taxon>Pseudomonadota</taxon>
        <taxon>Alphaproteobacteria</taxon>
        <taxon>Rhodobacterales</taxon>
        <taxon>Paracoccaceae</taxon>
        <taxon>Pseudogemmobacter</taxon>
    </lineage>
</organism>
<reference evidence="1 2" key="1">
    <citation type="submission" date="2018-03" db="EMBL/GenBank/DDBJ databases">
        <title>Rhodobacter blasticus.</title>
        <authorList>
            <person name="Meyer T.E."/>
            <person name="Miller S."/>
            <person name="Lodha T."/>
            <person name="Gandham S."/>
            <person name="Chintalapati S."/>
            <person name="Chintalapati V.R."/>
        </authorList>
    </citation>
    <scope>NUCLEOTIDE SEQUENCE [LARGE SCALE GENOMIC DNA]</scope>
    <source>
        <strain evidence="1 2">DSM 2131</strain>
    </source>
</reference>
<sequence>MNVVMGFFSRLRGPLSAALVLLLALQLSLGLRPLQPGRLADGMLEIVLCSQGSMRTVLLNLETGEISDTEKPDANPAQNCPFCLTGIALLDDPSPLPVLAGRLVASLSLPVPAPRVVPQPLDLSRLIRGPPARIAA</sequence>
<dbReference type="EMBL" id="PZKE01000009">
    <property type="protein sequence ID" value="PTE14079.1"/>
    <property type="molecule type" value="Genomic_DNA"/>
</dbReference>